<keyword evidence="3" id="KW-1185">Reference proteome</keyword>
<dbReference type="Proteomes" id="UP001189429">
    <property type="component" value="Unassembled WGS sequence"/>
</dbReference>
<reference evidence="2" key="1">
    <citation type="submission" date="2023-10" db="EMBL/GenBank/DDBJ databases">
        <authorList>
            <person name="Chen Y."/>
            <person name="Shah S."/>
            <person name="Dougan E. K."/>
            <person name="Thang M."/>
            <person name="Chan C."/>
        </authorList>
    </citation>
    <scope>NUCLEOTIDE SEQUENCE [LARGE SCALE GENOMIC DNA]</scope>
</reference>
<organism evidence="2 3">
    <name type="scientific">Prorocentrum cordatum</name>
    <dbReference type="NCBI Taxonomy" id="2364126"/>
    <lineage>
        <taxon>Eukaryota</taxon>
        <taxon>Sar</taxon>
        <taxon>Alveolata</taxon>
        <taxon>Dinophyceae</taxon>
        <taxon>Prorocentrales</taxon>
        <taxon>Prorocentraceae</taxon>
        <taxon>Prorocentrum</taxon>
    </lineage>
</organism>
<evidence type="ECO:0000313" key="2">
    <source>
        <dbReference type="EMBL" id="CAK0890122.1"/>
    </source>
</evidence>
<gene>
    <name evidence="2" type="ORF">PCOR1329_LOCUS70426</name>
</gene>
<accession>A0ABN9WXX4</accession>
<proteinExistence type="predicted"/>
<dbReference type="EMBL" id="CAUYUJ010019301">
    <property type="protein sequence ID" value="CAK0890122.1"/>
    <property type="molecule type" value="Genomic_DNA"/>
</dbReference>
<feature type="region of interest" description="Disordered" evidence="1">
    <location>
        <begin position="64"/>
        <end position="168"/>
    </location>
</feature>
<feature type="compositionally biased region" description="Basic and acidic residues" evidence="1">
    <location>
        <begin position="83"/>
        <end position="168"/>
    </location>
</feature>
<evidence type="ECO:0000313" key="3">
    <source>
        <dbReference type="Proteomes" id="UP001189429"/>
    </source>
</evidence>
<evidence type="ECO:0000256" key="1">
    <source>
        <dbReference type="SAM" id="MobiDB-lite"/>
    </source>
</evidence>
<protein>
    <submittedName>
        <fullName evidence="2">Uncharacterized protein</fullName>
    </submittedName>
</protein>
<feature type="region of interest" description="Disordered" evidence="1">
    <location>
        <begin position="1"/>
        <end position="38"/>
    </location>
</feature>
<name>A0ABN9WXX4_9DINO</name>
<comment type="caution">
    <text evidence="2">The sequence shown here is derived from an EMBL/GenBank/DDBJ whole genome shotgun (WGS) entry which is preliminary data.</text>
</comment>
<sequence length="168" mass="19051">MVDVGDELEADRHVSGQARTVDGNYEALMDPERAQERKRMADERLHGGFSAAQFAGVDFAAQRARLSRGREAHAPDPNSMKGDPAEKAGLKTKEEWAKEKTVIDARNQRALEAELGKDPAYRRQQALKREEEQAAKDKDAFRREAEERERRMAEKRQESRGVKAESTE</sequence>